<dbReference type="InterPro" id="IPR003594">
    <property type="entry name" value="HATPase_dom"/>
</dbReference>
<feature type="domain" description="HTH araC/xylS-type" evidence="11">
    <location>
        <begin position="1244"/>
        <end position="1343"/>
    </location>
</feature>
<dbReference type="PROSITE" id="PS50110">
    <property type="entry name" value="RESPONSE_REGULATORY"/>
    <property type="match status" value="1"/>
</dbReference>
<feature type="chain" id="PRO_5046462402" description="histidine kinase" evidence="10">
    <location>
        <begin position="20"/>
        <end position="1359"/>
    </location>
</feature>
<feature type="domain" description="Response regulatory" evidence="13">
    <location>
        <begin position="1090"/>
        <end position="1205"/>
    </location>
</feature>
<keyword evidence="9" id="KW-0812">Transmembrane</keyword>
<evidence type="ECO:0000259" key="13">
    <source>
        <dbReference type="PROSITE" id="PS50110"/>
    </source>
</evidence>
<evidence type="ECO:0000256" key="5">
    <source>
        <dbReference type="ARBA" id="ARBA00023125"/>
    </source>
</evidence>
<evidence type="ECO:0000256" key="6">
    <source>
        <dbReference type="ARBA" id="ARBA00023163"/>
    </source>
</evidence>
<organism evidence="14 15">
    <name type="scientific">Phocaeicola faecium</name>
    <dbReference type="NCBI Taxonomy" id="2762213"/>
    <lineage>
        <taxon>Bacteria</taxon>
        <taxon>Pseudomonadati</taxon>
        <taxon>Bacteroidota</taxon>
        <taxon>Bacteroidia</taxon>
        <taxon>Bacteroidales</taxon>
        <taxon>Bacteroidaceae</taxon>
        <taxon>Phocaeicola</taxon>
    </lineage>
</organism>
<feature type="compositionally biased region" description="Basic and acidic residues" evidence="8">
    <location>
        <begin position="1349"/>
        <end position="1359"/>
    </location>
</feature>
<dbReference type="SMART" id="SM00342">
    <property type="entry name" value="HTH_ARAC"/>
    <property type="match status" value="1"/>
</dbReference>
<dbReference type="PROSITE" id="PS00041">
    <property type="entry name" value="HTH_ARAC_FAMILY_1"/>
    <property type="match status" value="1"/>
</dbReference>
<dbReference type="InterPro" id="IPR011110">
    <property type="entry name" value="Reg_prop"/>
</dbReference>
<dbReference type="InterPro" id="IPR004358">
    <property type="entry name" value="Sig_transdc_His_kin-like_C"/>
</dbReference>
<dbReference type="EMBL" id="JACSPQ010000010">
    <property type="protein sequence ID" value="MBD8002431.1"/>
    <property type="molecule type" value="Genomic_DNA"/>
</dbReference>
<dbReference type="SUPFAM" id="SSF46689">
    <property type="entry name" value="Homeodomain-like"/>
    <property type="match status" value="1"/>
</dbReference>
<keyword evidence="15" id="KW-1185">Reference proteome</keyword>
<dbReference type="Pfam" id="PF00072">
    <property type="entry name" value="Response_reg"/>
    <property type="match status" value="1"/>
</dbReference>
<dbReference type="InterPro" id="IPR001789">
    <property type="entry name" value="Sig_transdc_resp-reg_receiver"/>
</dbReference>
<dbReference type="Pfam" id="PF12833">
    <property type="entry name" value="HTH_18"/>
    <property type="match status" value="1"/>
</dbReference>
<evidence type="ECO:0000256" key="10">
    <source>
        <dbReference type="SAM" id="SignalP"/>
    </source>
</evidence>
<feature type="domain" description="Histidine kinase" evidence="12">
    <location>
        <begin position="840"/>
        <end position="1058"/>
    </location>
</feature>
<keyword evidence="4" id="KW-0805">Transcription regulation</keyword>
<evidence type="ECO:0000259" key="12">
    <source>
        <dbReference type="PROSITE" id="PS50109"/>
    </source>
</evidence>
<dbReference type="InterPro" id="IPR036097">
    <property type="entry name" value="HisK_dim/P_sf"/>
</dbReference>
<keyword evidence="10" id="KW-0732">Signal</keyword>
<proteinExistence type="predicted"/>
<dbReference type="Gene3D" id="3.30.565.10">
    <property type="entry name" value="Histidine kinase-like ATPase, C-terminal domain"/>
    <property type="match status" value="1"/>
</dbReference>
<dbReference type="SUPFAM" id="SSF63829">
    <property type="entry name" value="Calcium-dependent phosphotriesterase"/>
    <property type="match status" value="4"/>
</dbReference>
<keyword evidence="3 7" id="KW-0597">Phosphoprotein</keyword>
<evidence type="ECO:0000256" key="4">
    <source>
        <dbReference type="ARBA" id="ARBA00023015"/>
    </source>
</evidence>
<dbReference type="InterPro" id="IPR009057">
    <property type="entry name" value="Homeodomain-like_sf"/>
</dbReference>
<evidence type="ECO:0000313" key="15">
    <source>
        <dbReference type="Proteomes" id="UP000616346"/>
    </source>
</evidence>
<dbReference type="SMART" id="SM00388">
    <property type="entry name" value="HisKA"/>
    <property type="match status" value="1"/>
</dbReference>
<keyword evidence="9" id="KW-1133">Transmembrane helix</keyword>
<feature type="modified residue" description="4-aspartylphosphate" evidence="7">
    <location>
        <position position="1138"/>
    </location>
</feature>
<dbReference type="PANTHER" id="PTHR43547">
    <property type="entry name" value="TWO-COMPONENT HISTIDINE KINASE"/>
    <property type="match status" value="1"/>
</dbReference>
<comment type="caution">
    <text evidence="14">The sequence shown here is derived from an EMBL/GenBank/DDBJ whole genome shotgun (WGS) entry which is preliminary data.</text>
</comment>
<dbReference type="InterPro" id="IPR013783">
    <property type="entry name" value="Ig-like_fold"/>
</dbReference>
<evidence type="ECO:0000256" key="1">
    <source>
        <dbReference type="ARBA" id="ARBA00000085"/>
    </source>
</evidence>
<dbReference type="InterPro" id="IPR015943">
    <property type="entry name" value="WD40/YVTN_repeat-like_dom_sf"/>
</dbReference>
<dbReference type="InterPro" id="IPR005467">
    <property type="entry name" value="His_kinase_dom"/>
</dbReference>
<evidence type="ECO:0000256" key="7">
    <source>
        <dbReference type="PROSITE-ProRule" id="PRU00169"/>
    </source>
</evidence>
<evidence type="ECO:0000256" key="3">
    <source>
        <dbReference type="ARBA" id="ARBA00022553"/>
    </source>
</evidence>
<dbReference type="InterPro" id="IPR011123">
    <property type="entry name" value="Y_Y_Y"/>
</dbReference>
<dbReference type="PRINTS" id="PR00344">
    <property type="entry name" value="BCTRLSENSOR"/>
</dbReference>
<feature type="transmembrane region" description="Helical" evidence="9">
    <location>
        <begin position="786"/>
        <end position="807"/>
    </location>
</feature>
<feature type="signal peptide" evidence="10">
    <location>
        <begin position="1"/>
        <end position="19"/>
    </location>
</feature>
<dbReference type="Pfam" id="PF02518">
    <property type="entry name" value="HATPase_c"/>
    <property type="match status" value="1"/>
</dbReference>
<dbReference type="Gene3D" id="3.40.50.2300">
    <property type="match status" value="1"/>
</dbReference>
<accession>A0ABR8VCE6</accession>
<dbReference type="CDD" id="cd17574">
    <property type="entry name" value="REC_OmpR"/>
    <property type="match status" value="1"/>
</dbReference>
<dbReference type="SMART" id="SM00387">
    <property type="entry name" value="HATPase_c"/>
    <property type="match status" value="1"/>
</dbReference>
<dbReference type="CDD" id="cd00082">
    <property type="entry name" value="HisKA"/>
    <property type="match status" value="1"/>
</dbReference>
<keyword evidence="9" id="KW-0472">Membrane</keyword>
<dbReference type="SUPFAM" id="SSF52172">
    <property type="entry name" value="CheY-like"/>
    <property type="match status" value="1"/>
</dbReference>
<dbReference type="InterPro" id="IPR018060">
    <property type="entry name" value="HTH_AraC"/>
</dbReference>
<sequence>MKNLLFVILIWMLASHCRAVSTGPEYTFKRIEVTDGLTSNYVIDIEQDGLGYVWIATESGLNRFDGRNITIYNTRNSDLKSNELTSILSCNENHTLWIGTKRDGIFVFDCLAQQFIAHYTTKSGLLSDEIAHLSRASDGGVWITHRYRGIDHYILSSQTFTHYEAGIIKGLKEGFFCTCDDGKGNLFVGYSDHGMAIIDIKKKTCRNFSHDAKEAESIPGNSVQCIYTDKDGNVWVGTDRGLALFTQPKEKFINFRHDADNPNSILSDRVSDIGQSTDGRLWVCTHMGGVSILDMQENVFTSRENIQFHNIKVTNDTHGVSSPNASCFLQDSFGNIWIGNYRGGADFLSYAQPAFRTLEYITLKDGKLRNKQVWGIAVDNEGQIWLGGENEVAVFQNSKLKKIISLNKQTNSNTHVSTIYKDKSNTLWFGLYRDGVLTCNPSTQTVTRVPLDETDVEACCFYEQGESIWIGTQNGIFTVRNGKARKEDKINALLKSQMVHGLLFDQAGRLWVGTFGKGIQVINTEQTTLLHHIDTRNGLSSDAVNGLFQDSKGGIWAATRNGVSYIADPLHPENIKTYADNEKTANPNVRAITEDLRGEIWISTNGGIAHWNSSEQRFYNYTYRQNVPVGDFMDGSVCKDSEGNLYFGSQNGVCWFNPANVAESTADIPVQITEIKSYGTQSDNENKEKIVPLTDKKITLSYDWNTFRIIFNVLDYTQSMQAEYAYTMQGLGNTWFETHEENQVTFRNLPPGEYVFKVKAKLNNQPWGEKFTSVKIVITPPLYLTWYAKLGYFLICIGIIVLIFRFYRRKLTLENRLNLEHHRHESEQKLNNERLRFYTNITHELRTPLTLILGPLEDLQADKTLSPKQANKIGIIRDSATRLLNLINQILEFRKTETENRKLKVGRENVANLIQEIGIKYKELNRNPEVTINIRTNAENQVIYCDREILTVILDNLMSNALKYTPKGSITLSLSAAEENGNRYTLFSVEDTGHGIDAESLNHIFERYYQGSGKYQVSGSGIGLALVKSLTDLHEGFIEVESEPDKGSKFTLKILTDNTYPNAEHRSTIQTETAEQDADATTEKEENRSIILVVEDNHDIREYIRSSFENTYEVLTANNGQEGWELAQNRIPNIIISDIMMPVMDGIELCKHIKEDIRTSHIPVILLTAKDTLNDKEEGYAAGADSFITKPFSARLLNSRINNILENRRKIAGLITSTPVTETERKNVENERRTLSKLDQEFLDKVTNIIEENLSLEKIDVGFIADKMCMSHSTLYRKIKGLTNISANEFVRKIKMRRSIELLDSGEYTITEVSDQTGFATVAYFRQCFKDEFGMTPTDYMKRPKTQQPKHDKENSSRH</sequence>
<dbReference type="Pfam" id="PF00512">
    <property type="entry name" value="HisKA"/>
    <property type="match status" value="1"/>
</dbReference>
<dbReference type="SUPFAM" id="SSF55874">
    <property type="entry name" value="ATPase domain of HSP90 chaperone/DNA topoisomerase II/histidine kinase"/>
    <property type="match status" value="1"/>
</dbReference>
<keyword evidence="6" id="KW-0804">Transcription</keyword>
<reference evidence="14 15" key="1">
    <citation type="submission" date="2020-08" db="EMBL/GenBank/DDBJ databases">
        <title>A Genomic Blueprint of the Chicken Gut Microbiome.</title>
        <authorList>
            <person name="Gilroy R."/>
            <person name="Ravi A."/>
            <person name="Getino M."/>
            <person name="Pursley I."/>
            <person name="Horton D.L."/>
            <person name="Alikhan N.-F."/>
            <person name="Baker D."/>
            <person name="Gharbi K."/>
            <person name="Hall N."/>
            <person name="Watson M."/>
            <person name="Adriaenssens E.M."/>
            <person name="Foster-Nyarko E."/>
            <person name="Jarju S."/>
            <person name="Secka A."/>
            <person name="Antonio M."/>
            <person name="Oren A."/>
            <person name="Chaudhuri R."/>
            <person name="La Ragione R.M."/>
            <person name="Hildebrand F."/>
            <person name="Pallen M.J."/>
        </authorList>
    </citation>
    <scope>NUCLEOTIDE SEQUENCE [LARGE SCALE GENOMIC DNA]</scope>
    <source>
        <strain evidence="14 15">Sa1YUN3</strain>
    </source>
</reference>
<evidence type="ECO:0000313" key="14">
    <source>
        <dbReference type="EMBL" id="MBD8002431.1"/>
    </source>
</evidence>
<dbReference type="SUPFAM" id="SSF47384">
    <property type="entry name" value="Homodimeric domain of signal transducing histidine kinase"/>
    <property type="match status" value="1"/>
</dbReference>
<dbReference type="PANTHER" id="PTHR43547:SF2">
    <property type="entry name" value="HYBRID SIGNAL TRANSDUCTION HISTIDINE KINASE C"/>
    <property type="match status" value="1"/>
</dbReference>
<gene>
    <name evidence="14" type="ORF">H9626_09430</name>
</gene>
<evidence type="ECO:0000256" key="2">
    <source>
        <dbReference type="ARBA" id="ARBA00012438"/>
    </source>
</evidence>
<dbReference type="SMART" id="SM00448">
    <property type="entry name" value="REC"/>
    <property type="match status" value="1"/>
</dbReference>
<protein>
    <recommendedName>
        <fullName evidence="2">histidine kinase</fullName>
        <ecNumber evidence="2">2.7.13.3</ecNumber>
    </recommendedName>
</protein>
<evidence type="ECO:0000256" key="8">
    <source>
        <dbReference type="SAM" id="MobiDB-lite"/>
    </source>
</evidence>
<evidence type="ECO:0000256" key="9">
    <source>
        <dbReference type="SAM" id="Phobius"/>
    </source>
</evidence>
<keyword evidence="5" id="KW-0238">DNA-binding</keyword>
<dbReference type="InterPro" id="IPR036890">
    <property type="entry name" value="HATPase_C_sf"/>
</dbReference>
<name>A0ABR8VCE6_9BACT</name>
<evidence type="ECO:0000259" key="11">
    <source>
        <dbReference type="PROSITE" id="PS01124"/>
    </source>
</evidence>
<dbReference type="Gene3D" id="1.10.10.60">
    <property type="entry name" value="Homeodomain-like"/>
    <property type="match status" value="1"/>
</dbReference>
<dbReference type="PROSITE" id="PS50109">
    <property type="entry name" value="HIS_KIN"/>
    <property type="match status" value="1"/>
</dbReference>
<feature type="region of interest" description="Disordered" evidence="8">
    <location>
        <begin position="1339"/>
        <end position="1359"/>
    </location>
</feature>
<dbReference type="Gene3D" id="1.10.287.130">
    <property type="match status" value="1"/>
</dbReference>
<dbReference type="InterPro" id="IPR011006">
    <property type="entry name" value="CheY-like_superfamily"/>
</dbReference>
<dbReference type="Proteomes" id="UP000616346">
    <property type="component" value="Unassembled WGS sequence"/>
</dbReference>
<dbReference type="InterPro" id="IPR003661">
    <property type="entry name" value="HisK_dim/P_dom"/>
</dbReference>
<dbReference type="PROSITE" id="PS01124">
    <property type="entry name" value="HTH_ARAC_FAMILY_2"/>
    <property type="match status" value="1"/>
</dbReference>
<dbReference type="Gene3D" id="2.60.40.10">
    <property type="entry name" value="Immunoglobulins"/>
    <property type="match status" value="1"/>
</dbReference>
<dbReference type="InterPro" id="IPR018062">
    <property type="entry name" value="HTH_AraC-typ_CS"/>
</dbReference>
<comment type="catalytic activity">
    <reaction evidence="1">
        <text>ATP + protein L-histidine = ADP + protein N-phospho-L-histidine.</text>
        <dbReference type="EC" id="2.7.13.3"/>
    </reaction>
</comment>
<dbReference type="EC" id="2.7.13.3" evidence="2"/>
<dbReference type="Pfam" id="PF07495">
    <property type="entry name" value="Y_Y_Y"/>
    <property type="match status" value="1"/>
</dbReference>
<dbReference type="Pfam" id="PF07494">
    <property type="entry name" value="Reg_prop"/>
    <property type="match status" value="3"/>
</dbReference>
<dbReference type="Gene3D" id="2.130.10.10">
    <property type="entry name" value="YVTN repeat-like/Quinoprotein amine dehydrogenase"/>
    <property type="match status" value="2"/>
</dbReference>